<reference evidence="1" key="1">
    <citation type="journal article" date="2015" name="Nature">
        <title>Complex archaea that bridge the gap between prokaryotes and eukaryotes.</title>
        <authorList>
            <person name="Spang A."/>
            <person name="Saw J.H."/>
            <person name="Jorgensen S.L."/>
            <person name="Zaremba-Niedzwiedzka K."/>
            <person name="Martijn J."/>
            <person name="Lind A.E."/>
            <person name="van Eijk R."/>
            <person name="Schleper C."/>
            <person name="Guy L."/>
            <person name="Ettema T.J."/>
        </authorList>
    </citation>
    <scope>NUCLEOTIDE SEQUENCE</scope>
</reference>
<organism evidence="1">
    <name type="scientific">marine sediment metagenome</name>
    <dbReference type="NCBI Taxonomy" id="412755"/>
    <lineage>
        <taxon>unclassified sequences</taxon>
        <taxon>metagenomes</taxon>
        <taxon>ecological metagenomes</taxon>
    </lineage>
</organism>
<dbReference type="EMBL" id="LAZR01002085">
    <property type="protein sequence ID" value="KKN34768.1"/>
    <property type="molecule type" value="Genomic_DNA"/>
</dbReference>
<gene>
    <name evidence="1" type="ORF">LCGC14_0790410</name>
</gene>
<accession>A0A0F9SZY0</accession>
<evidence type="ECO:0000313" key="1">
    <source>
        <dbReference type="EMBL" id="KKN34768.1"/>
    </source>
</evidence>
<proteinExistence type="predicted"/>
<comment type="caution">
    <text evidence="1">The sequence shown here is derived from an EMBL/GenBank/DDBJ whole genome shotgun (WGS) entry which is preliminary data.</text>
</comment>
<dbReference type="AlphaFoldDB" id="A0A0F9SZY0"/>
<sequence length="170" mass="19809">MNISRKELIQTETTMNQMRNSVYGLIRFMEKNRIQKVKEKLRKMGQNIARTYINYWKPTETATITNIKDVITTIYQKILNSAISIEVDQLKKKIIVKDHKCALCKYPLNNLEVAGCEILIGMVSEFIYLINKEFGEPSSIFLEPSEVKESRTFGNKSCIQIFRYNIGKEE</sequence>
<name>A0A0F9SZY0_9ZZZZ</name>
<protein>
    <recommendedName>
        <fullName evidence="2">Metanogen output domain-containing protein</fullName>
    </recommendedName>
</protein>
<evidence type="ECO:0008006" key="2">
    <source>
        <dbReference type="Google" id="ProtNLM"/>
    </source>
</evidence>